<accession>A0A383VZ19</accession>
<evidence type="ECO:0000313" key="3">
    <source>
        <dbReference type="EMBL" id="SZX70024.1"/>
    </source>
</evidence>
<organism evidence="3 4">
    <name type="scientific">Tetradesmus obliquus</name>
    <name type="common">Green alga</name>
    <name type="synonym">Acutodesmus obliquus</name>
    <dbReference type="NCBI Taxonomy" id="3088"/>
    <lineage>
        <taxon>Eukaryota</taxon>
        <taxon>Viridiplantae</taxon>
        <taxon>Chlorophyta</taxon>
        <taxon>core chlorophytes</taxon>
        <taxon>Chlorophyceae</taxon>
        <taxon>CS clade</taxon>
        <taxon>Sphaeropleales</taxon>
        <taxon>Scenedesmaceae</taxon>
        <taxon>Tetradesmus</taxon>
    </lineage>
</organism>
<keyword evidence="4" id="KW-1185">Reference proteome</keyword>
<feature type="transmembrane region" description="Helical" evidence="1">
    <location>
        <begin position="229"/>
        <end position="250"/>
    </location>
</feature>
<feature type="signal peptide" evidence="2">
    <location>
        <begin position="1"/>
        <end position="20"/>
    </location>
</feature>
<feature type="transmembrane region" description="Helical" evidence="1">
    <location>
        <begin position="107"/>
        <end position="125"/>
    </location>
</feature>
<dbReference type="EMBL" id="FNXT01000969">
    <property type="protein sequence ID" value="SZX70024.1"/>
    <property type="molecule type" value="Genomic_DNA"/>
</dbReference>
<reference evidence="3 4" key="1">
    <citation type="submission" date="2016-10" db="EMBL/GenBank/DDBJ databases">
        <authorList>
            <person name="Cai Z."/>
        </authorList>
    </citation>
    <scope>NUCLEOTIDE SEQUENCE [LARGE SCALE GENOMIC DNA]</scope>
</reference>
<evidence type="ECO:0000256" key="2">
    <source>
        <dbReference type="SAM" id="SignalP"/>
    </source>
</evidence>
<feature type="transmembrane region" description="Helical" evidence="1">
    <location>
        <begin position="132"/>
        <end position="151"/>
    </location>
</feature>
<name>A0A383VZ19_TETOB</name>
<protein>
    <submittedName>
        <fullName evidence="3">Uncharacterized protein</fullName>
    </submittedName>
</protein>
<proteinExistence type="predicted"/>
<keyword evidence="1" id="KW-0472">Membrane</keyword>
<gene>
    <name evidence="3" type="ORF">BQ4739_LOCUS10275</name>
</gene>
<feature type="chain" id="PRO_5016723526" evidence="2">
    <location>
        <begin position="21"/>
        <end position="305"/>
    </location>
</feature>
<keyword evidence="2" id="KW-0732">Signal</keyword>
<dbReference type="Proteomes" id="UP000256970">
    <property type="component" value="Unassembled WGS sequence"/>
</dbReference>
<evidence type="ECO:0000313" key="4">
    <source>
        <dbReference type="Proteomes" id="UP000256970"/>
    </source>
</evidence>
<evidence type="ECO:0000256" key="1">
    <source>
        <dbReference type="SAM" id="Phobius"/>
    </source>
</evidence>
<sequence>MLLRLALALSVLGAIGPANGVVTAAGAGAAERQGAAVQSEAADPIFTGVAPPSVVKAATTEASHLGTPGSHLLQPAAESAHLHCWGGPSTCKDAWVPQGMSHNDMLASYRLYMVGASAVVLLLLLRVSYTLFVGWLYLGNVFCEFVVYVSLNTHILASSLNAVGQGVHGSATKGSQQQQQQQQQQQARLWAARSICVTRFQLIYTITHNAIFQTAVNTYLAVNWGKMSLFFASSFLAFNAVWLLEVCYCVHSTARCLKAKGVANSFEQFVFRVTRPISAVAACSCMAGRQRAPSAMQGVDVHVAV</sequence>
<keyword evidence="1" id="KW-0812">Transmembrane</keyword>
<dbReference type="AlphaFoldDB" id="A0A383VZ19"/>
<keyword evidence="1" id="KW-1133">Transmembrane helix</keyword>